<dbReference type="InterPro" id="IPR003673">
    <property type="entry name" value="CoA-Trfase_fam_III"/>
</dbReference>
<gene>
    <name evidence="2" type="ORF">SAMN04515666_102420</name>
</gene>
<reference evidence="3" key="1">
    <citation type="submission" date="2016-10" db="EMBL/GenBank/DDBJ databases">
        <authorList>
            <person name="Varghese N."/>
            <person name="Submissions S."/>
        </authorList>
    </citation>
    <scope>NUCLEOTIDE SEQUENCE [LARGE SCALE GENOMIC DNA]</scope>
    <source>
        <strain evidence="3">LMG 26383,CCUG 61248,R- 45681</strain>
    </source>
</reference>
<dbReference type="GO" id="GO:0008410">
    <property type="term" value="F:CoA-transferase activity"/>
    <property type="evidence" value="ECO:0007669"/>
    <property type="project" value="TreeGrafter"/>
</dbReference>
<evidence type="ECO:0000256" key="1">
    <source>
        <dbReference type="ARBA" id="ARBA00022679"/>
    </source>
</evidence>
<protein>
    <submittedName>
        <fullName evidence="2">Crotonobetainyl-CoA:carnitine CoA-transferase CaiB</fullName>
    </submittedName>
</protein>
<dbReference type="InterPro" id="IPR023606">
    <property type="entry name" value="CoA-Trfase_III_dom_1_sf"/>
</dbReference>
<accession>A0A1H7L737</accession>
<dbReference type="STRING" id="1036779.SAMN04515666_102420"/>
<dbReference type="Gene3D" id="3.30.1540.10">
    <property type="entry name" value="formyl-coa transferase, domain 3"/>
    <property type="match status" value="1"/>
</dbReference>
<keyword evidence="3" id="KW-1185">Reference proteome</keyword>
<proteinExistence type="predicted"/>
<dbReference type="AlphaFoldDB" id="A0A1H7L737"/>
<keyword evidence="1 2" id="KW-0808">Transferase</keyword>
<dbReference type="Pfam" id="PF02515">
    <property type="entry name" value="CoA_transf_3"/>
    <property type="match status" value="1"/>
</dbReference>
<dbReference type="Proteomes" id="UP000199664">
    <property type="component" value="Unassembled WGS sequence"/>
</dbReference>
<evidence type="ECO:0000313" key="3">
    <source>
        <dbReference type="Proteomes" id="UP000199664"/>
    </source>
</evidence>
<dbReference type="InterPro" id="IPR044855">
    <property type="entry name" value="CoA-Trfase_III_dom3_sf"/>
</dbReference>
<evidence type="ECO:0000313" key="2">
    <source>
        <dbReference type="EMBL" id="SEK94285.1"/>
    </source>
</evidence>
<dbReference type="PANTHER" id="PTHR48207:SF3">
    <property type="entry name" value="SUCCINATE--HYDROXYMETHYLGLUTARATE COA-TRANSFERASE"/>
    <property type="match status" value="1"/>
</dbReference>
<dbReference type="Gene3D" id="3.40.50.10540">
    <property type="entry name" value="Crotonobetainyl-coa:carnitine coa-transferase, domain 1"/>
    <property type="match status" value="1"/>
</dbReference>
<organism evidence="2 3">
    <name type="scientific">Bosea lupini</name>
    <dbReference type="NCBI Taxonomy" id="1036779"/>
    <lineage>
        <taxon>Bacteria</taxon>
        <taxon>Pseudomonadati</taxon>
        <taxon>Pseudomonadota</taxon>
        <taxon>Alphaproteobacteria</taxon>
        <taxon>Hyphomicrobiales</taxon>
        <taxon>Boseaceae</taxon>
        <taxon>Bosea</taxon>
    </lineage>
</organism>
<name>A0A1H7L737_9HYPH</name>
<dbReference type="InterPro" id="IPR050483">
    <property type="entry name" value="CoA-transferase_III_domain"/>
</dbReference>
<dbReference type="EMBL" id="FOAN01000002">
    <property type="protein sequence ID" value="SEK94285.1"/>
    <property type="molecule type" value="Genomic_DNA"/>
</dbReference>
<dbReference type="PANTHER" id="PTHR48207">
    <property type="entry name" value="SUCCINATE--HYDROXYMETHYLGLUTARATE COA-TRANSFERASE"/>
    <property type="match status" value="1"/>
</dbReference>
<sequence>MKAIGFFYGAGRYGRHRETLFDFIGPTTISRAERKARDGLMTNALDGILVVALEQAVAAPLASCRLADAGARVIKLEREEGDFSRGYDDYAGGLSSYFVWINRGKESCRVDLKDPNDLALVEAMLAEADVFIQNFAPGATDRLGIGSEALRQRHPRLITCDISGYAPGTPHYTKKAYDLLIQAEAGLAAVTGSPDSGPTRIGISIADIATGNAAYAAILEALIRRGRTGEGSRIQLSLFDTIADLMNVPYLTRRYGGIEPPRLGLAHPSIAPYGVFRLADAEVLISIQSEREWQILARDVLGNDGLLDDPRFASNVLRVRNRPALDAAIQATLATRTYAETAAGLDAARIAYGTVSTMADLIDHPAATALPVPTPNGPIEVLAPPVLVDGERALMRAPPGLGEHDEALRREFMAKAARSA</sequence>
<dbReference type="SUPFAM" id="SSF89796">
    <property type="entry name" value="CoA-transferase family III (CaiB/BaiF)"/>
    <property type="match status" value="1"/>
</dbReference>